<dbReference type="Gene3D" id="1.20.1280.50">
    <property type="match status" value="1"/>
</dbReference>
<dbReference type="EMBL" id="JAUUTY010000002">
    <property type="protein sequence ID" value="KAK1683713.1"/>
    <property type="molecule type" value="Genomic_DNA"/>
</dbReference>
<accession>A0AAD8TKW4</accession>
<proteinExistence type="predicted"/>
<sequence>MRTKRRRLSTSTMSPPPPPPTTTITSLPDDVVADILLRLPSPTSIFRAALASKHWCSVAVSPSFVRLIREHHHFPALLGHFLSCNHSSTLPLFQPVPLHADPALAAVVRCGDFFFTRLQDSGRCALEDCHHGFLLFSNRTKLTIFDPTTHQAVYLPRPPRRPAPENDYVAHTFCLLRDSGGARDRHRQFFRVISLQHRNRSARAEEYDSRSGEWRAHPCTVLTPARSHDNRFFPAMHAAGRIYWKYSSTRLLLCLDTKTMRFSYVRVPAGVSHGSAYAVGETEDGKCCLVHVYYCSEGGCHQLQVWLRGDEADAEPWLLVRDEPLRLGSPAPVHWRARQVRAVVAGLVLVCFNGSSAHLPHVAFRLKSLKVEAEFTCRGPARPYLFE</sequence>
<feature type="domain" description="F-box" evidence="2">
    <location>
        <begin position="27"/>
        <end position="68"/>
    </location>
</feature>
<dbReference type="SMART" id="SM00256">
    <property type="entry name" value="FBOX"/>
    <property type="match status" value="1"/>
</dbReference>
<comment type="caution">
    <text evidence="3">The sequence shown here is derived from an EMBL/GenBank/DDBJ whole genome shotgun (WGS) entry which is preliminary data.</text>
</comment>
<dbReference type="Pfam" id="PF23635">
    <property type="entry name" value="Beta-prop_AT5G49610-like"/>
    <property type="match status" value="1"/>
</dbReference>
<dbReference type="InterPro" id="IPR001810">
    <property type="entry name" value="F-box_dom"/>
</dbReference>
<dbReference type="SUPFAM" id="SSF81383">
    <property type="entry name" value="F-box domain"/>
    <property type="match status" value="1"/>
</dbReference>
<dbReference type="InterPro" id="IPR036047">
    <property type="entry name" value="F-box-like_dom_sf"/>
</dbReference>
<dbReference type="AlphaFoldDB" id="A0AAD8TKW4"/>
<dbReference type="Proteomes" id="UP001231189">
    <property type="component" value="Unassembled WGS sequence"/>
</dbReference>
<gene>
    <name evidence="3" type="ORF">QYE76_044561</name>
</gene>
<dbReference type="PANTHER" id="PTHR33207">
    <property type="entry name" value="F-BOX DOMAIN CONTAINING PROTEIN-RELATED"/>
    <property type="match status" value="1"/>
</dbReference>
<dbReference type="InterPro" id="IPR056594">
    <property type="entry name" value="AT5G49610-like_b-prop"/>
</dbReference>
<evidence type="ECO:0000313" key="4">
    <source>
        <dbReference type="Proteomes" id="UP001231189"/>
    </source>
</evidence>
<dbReference type="Pfam" id="PF12937">
    <property type="entry name" value="F-box-like"/>
    <property type="match status" value="1"/>
</dbReference>
<evidence type="ECO:0000259" key="2">
    <source>
        <dbReference type="SMART" id="SM00256"/>
    </source>
</evidence>
<reference evidence="3" key="1">
    <citation type="submission" date="2023-07" db="EMBL/GenBank/DDBJ databases">
        <title>A chromosome-level genome assembly of Lolium multiflorum.</title>
        <authorList>
            <person name="Chen Y."/>
            <person name="Copetti D."/>
            <person name="Kolliker R."/>
            <person name="Studer B."/>
        </authorList>
    </citation>
    <scope>NUCLEOTIDE SEQUENCE</scope>
    <source>
        <strain evidence="3">02402/16</strain>
        <tissue evidence="3">Leaf</tissue>
    </source>
</reference>
<protein>
    <recommendedName>
        <fullName evidence="2">F-box domain-containing protein</fullName>
    </recommendedName>
</protein>
<evidence type="ECO:0000256" key="1">
    <source>
        <dbReference type="SAM" id="MobiDB-lite"/>
    </source>
</evidence>
<keyword evidence="4" id="KW-1185">Reference proteome</keyword>
<organism evidence="3 4">
    <name type="scientific">Lolium multiflorum</name>
    <name type="common">Italian ryegrass</name>
    <name type="synonym">Lolium perenne subsp. multiflorum</name>
    <dbReference type="NCBI Taxonomy" id="4521"/>
    <lineage>
        <taxon>Eukaryota</taxon>
        <taxon>Viridiplantae</taxon>
        <taxon>Streptophyta</taxon>
        <taxon>Embryophyta</taxon>
        <taxon>Tracheophyta</taxon>
        <taxon>Spermatophyta</taxon>
        <taxon>Magnoliopsida</taxon>
        <taxon>Liliopsida</taxon>
        <taxon>Poales</taxon>
        <taxon>Poaceae</taxon>
        <taxon>BOP clade</taxon>
        <taxon>Pooideae</taxon>
        <taxon>Poodae</taxon>
        <taxon>Poeae</taxon>
        <taxon>Poeae Chloroplast Group 2 (Poeae type)</taxon>
        <taxon>Loliodinae</taxon>
        <taxon>Loliinae</taxon>
        <taxon>Lolium</taxon>
    </lineage>
</organism>
<feature type="region of interest" description="Disordered" evidence="1">
    <location>
        <begin position="1"/>
        <end position="25"/>
    </location>
</feature>
<name>A0AAD8TKW4_LOLMU</name>
<evidence type="ECO:0000313" key="3">
    <source>
        <dbReference type="EMBL" id="KAK1683713.1"/>
    </source>
</evidence>